<dbReference type="EMBL" id="CAJOBO010001269">
    <property type="protein sequence ID" value="CAF4358746.1"/>
    <property type="molecule type" value="Genomic_DNA"/>
</dbReference>
<feature type="compositionally biased region" description="Basic residues" evidence="1">
    <location>
        <begin position="578"/>
        <end position="592"/>
    </location>
</feature>
<organism evidence="2 4">
    <name type="scientific">Rotaria socialis</name>
    <dbReference type="NCBI Taxonomy" id="392032"/>
    <lineage>
        <taxon>Eukaryota</taxon>
        <taxon>Metazoa</taxon>
        <taxon>Spiralia</taxon>
        <taxon>Gnathifera</taxon>
        <taxon>Rotifera</taxon>
        <taxon>Eurotatoria</taxon>
        <taxon>Bdelloidea</taxon>
        <taxon>Philodinida</taxon>
        <taxon>Philodinidae</taxon>
        <taxon>Rotaria</taxon>
    </lineage>
</organism>
<comment type="caution">
    <text evidence="2">The sequence shown here is derived from an EMBL/GenBank/DDBJ whole genome shotgun (WGS) entry which is preliminary data.</text>
</comment>
<feature type="compositionally biased region" description="Polar residues" evidence="1">
    <location>
        <begin position="593"/>
        <end position="605"/>
    </location>
</feature>
<dbReference type="Proteomes" id="UP000663851">
    <property type="component" value="Unassembled WGS sequence"/>
</dbReference>
<evidence type="ECO:0000313" key="2">
    <source>
        <dbReference type="EMBL" id="CAF3286315.1"/>
    </source>
</evidence>
<accession>A0A817S5R9</accession>
<feature type="compositionally biased region" description="Basic and acidic residues" evidence="1">
    <location>
        <begin position="615"/>
        <end position="630"/>
    </location>
</feature>
<sequence length="662" mass="72947">MGSILGRNRTISNDPFYTPVPPIGAYPPQYDPTGELGLYGPGSSQEYTYRNEPTSMGNLYGRPITSLAVNYGGRYAQGLNQAPGMAPWNYGNYYLGNTTMQMMPMMLNKVHQYGQMQAMSALSNAGILGSTPPIALNMPMVPSMPCCMPPSCNMPMSAPMMAAATALPVAFNPLVQGMYPAASMSPVNWMCPSSFMSALTSGPMPYRPPAYDFPNNVGMVMTIPYGTPNPMISATSYGASYNCGASSSWCCSYSYTAPAPAPAPQPICYYPRPVSVPQPYAVPCPYPVAIPNIQQVPVPQPVTYVAPPIVADYTQAVPYKTDAPLWTSQDTFTNTNFSPPAVMASNQDMFASNFNDSQPMKGTLPVYNAIDQSQLLIGQQITSSLSNSDQITSERLGVTPSKLKYGHKHNGTRNSLSKRIRHHLPTIPVLSNFNFTKFQHRSDPVLPPILSGYIISDSGWIPKNPEPEVMPPLLGYKKRKRLSYTNENGKSTSYSVGSHVSFLKRRHPKDLSSSTSEYDCVICQQEREKKRLRKHYNPSTVSSLLSLTESSNSQHNRHLSSYEPFLSSKLQAPASPKKSSHKSHRRHEKKIKNNSNKGSRKSTSPVLVRQTPIQDQRENKLKQEEKHDKGNSFLDDNDDLGDLNSEKSDGHASQFSLRTVDE</sequence>
<reference evidence="2" key="1">
    <citation type="submission" date="2021-02" db="EMBL/GenBank/DDBJ databases">
        <authorList>
            <person name="Nowell W R."/>
        </authorList>
    </citation>
    <scope>NUCLEOTIDE SEQUENCE</scope>
</reference>
<evidence type="ECO:0000313" key="4">
    <source>
        <dbReference type="Proteomes" id="UP000663833"/>
    </source>
</evidence>
<feature type="region of interest" description="Disordered" evidence="1">
    <location>
        <begin position="567"/>
        <end position="662"/>
    </location>
</feature>
<dbReference type="Proteomes" id="UP000663833">
    <property type="component" value="Unassembled WGS sequence"/>
</dbReference>
<dbReference type="AlphaFoldDB" id="A0A817S5R9"/>
<protein>
    <submittedName>
        <fullName evidence="2">Uncharacterized protein</fullName>
    </submittedName>
</protein>
<evidence type="ECO:0000313" key="3">
    <source>
        <dbReference type="EMBL" id="CAF4358746.1"/>
    </source>
</evidence>
<feature type="compositionally biased region" description="Polar residues" evidence="1">
    <location>
        <begin position="651"/>
        <end position="662"/>
    </location>
</feature>
<gene>
    <name evidence="3" type="ORF">HFQ381_LOCUS17239</name>
    <name evidence="2" type="ORF">LUA448_LOCUS6881</name>
</gene>
<evidence type="ECO:0000256" key="1">
    <source>
        <dbReference type="SAM" id="MobiDB-lite"/>
    </source>
</evidence>
<name>A0A817S5R9_9BILA</name>
<dbReference type="EMBL" id="CAJNYD010000680">
    <property type="protein sequence ID" value="CAF3286315.1"/>
    <property type="molecule type" value="Genomic_DNA"/>
</dbReference>
<proteinExistence type="predicted"/>